<name>A0AAD3D006_9STRA</name>
<dbReference type="EMBL" id="BLLK01000047">
    <property type="protein sequence ID" value="GFH55153.1"/>
    <property type="molecule type" value="Genomic_DNA"/>
</dbReference>
<dbReference type="PANTHER" id="PTHR10094:SF25">
    <property type="entry name" value="SCP2 STEROL-BINDING DOMAIN-CONTAINING PROTEIN 1"/>
    <property type="match status" value="1"/>
</dbReference>
<dbReference type="SUPFAM" id="SSF55718">
    <property type="entry name" value="SCP-like"/>
    <property type="match status" value="1"/>
</dbReference>
<proteinExistence type="predicted"/>
<dbReference type="GO" id="GO:0005829">
    <property type="term" value="C:cytosol"/>
    <property type="evidence" value="ECO:0007669"/>
    <property type="project" value="TreeGrafter"/>
</dbReference>
<dbReference type="Pfam" id="PF02036">
    <property type="entry name" value="SCP2"/>
    <property type="match status" value="1"/>
</dbReference>
<dbReference type="Proteomes" id="UP001054902">
    <property type="component" value="Unassembled WGS sequence"/>
</dbReference>
<dbReference type="Gene3D" id="3.30.1050.10">
    <property type="entry name" value="SCP2 sterol-binding domain"/>
    <property type="match status" value="1"/>
</dbReference>
<feature type="domain" description="SCP2" evidence="1">
    <location>
        <begin position="19"/>
        <end position="107"/>
    </location>
</feature>
<keyword evidence="3" id="KW-1185">Reference proteome</keyword>
<dbReference type="AlphaFoldDB" id="A0AAD3D006"/>
<accession>A0AAD3D006</accession>
<sequence>MSSAALVFAAMGEAVQGDGGKALSRKFKGIVVFKITDTNEVYTLDLKGPNFSVSKGEVDNADLIVMVESENMQALITGKLKPQQAFMKGKIKVKGKMNLAMKLTAVLSATRKKLPQSKM</sequence>
<dbReference type="InterPro" id="IPR003033">
    <property type="entry name" value="SCP2_sterol-bd_dom"/>
</dbReference>
<protein>
    <recommendedName>
        <fullName evidence="1">SCP2 domain-containing protein</fullName>
    </recommendedName>
</protein>
<reference evidence="2 3" key="1">
    <citation type="journal article" date="2021" name="Sci. Rep.">
        <title>The genome of the diatom Chaetoceros tenuissimus carries an ancient integrated fragment of an extant virus.</title>
        <authorList>
            <person name="Hongo Y."/>
            <person name="Kimura K."/>
            <person name="Takaki Y."/>
            <person name="Yoshida Y."/>
            <person name="Baba S."/>
            <person name="Kobayashi G."/>
            <person name="Nagasaki K."/>
            <person name="Hano T."/>
            <person name="Tomaru Y."/>
        </authorList>
    </citation>
    <scope>NUCLEOTIDE SEQUENCE [LARGE SCALE GENOMIC DNA]</scope>
    <source>
        <strain evidence="2 3">NIES-3715</strain>
    </source>
</reference>
<comment type="caution">
    <text evidence="2">The sequence shown here is derived from an EMBL/GenBank/DDBJ whole genome shotgun (WGS) entry which is preliminary data.</text>
</comment>
<evidence type="ECO:0000259" key="1">
    <source>
        <dbReference type="Pfam" id="PF02036"/>
    </source>
</evidence>
<dbReference type="PANTHER" id="PTHR10094">
    <property type="entry name" value="STEROL CARRIER PROTEIN 2 SCP-2 FAMILY PROTEIN"/>
    <property type="match status" value="1"/>
</dbReference>
<organism evidence="2 3">
    <name type="scientific">Chaetoceros tenuissimus</name>
    <dbReference type="NCBI Taxonomy" id="426638"/>
    <lineage>
        <taxon>Eukaryota</taxon>
        <taxon>Sar</taxon>
        <taxon>Stramenopiles</taxon>
        <taxon>Ochrophyta</taxon>
        <taxon>Bacillariophyta</taxon>
        <taxon>Coscinodiscophyceae</taxon>
        <taxon>Chaetocerotophycidae</taxon>
        <taxon>Chaetocerotales</taxon>
        <taxon>Chaetocerotaceae</taxon>
        <taxon>Chaetoceros</taxon>
    </lineage>
</organism>
<dbReference type="InterPro" id="IPR036527">
    <property type="entry name" value="SCP2_sterol-bd_dom_sf"/>
</dbReference>
<evidence type="ECO:0000313" key="3">
    <source>
        <dbReference type="Proteomes" id="UP001054902"/>
    </source>
</evidence>
<gene>
    <name evidence="2" type="ORF">CTEN210_11629</name>
</gene>
<evidence type="ECO:0000313" key="2">
    <source>
        <dbReference type="EMBL" id="GFH55153.1"/>
    </source>
</evidence>